<reference evidence="2" key="1">
    <citation type="submission" date="2021-03" db="EMBL/GenBank/DDBJ databases">
        <authorList>
            <person name="Tagirdzhanova G."/>
        </authorList>
    </citation>
    <scope>NUCLEOTIDE SEQUENCE</scope>
</reference>
<feature type="region of interest" description="Disordered" evidence="1">
    <location>
        <begin position="1"/>
        <end position="31"/>
    </location>
</feature>
<gene>
    <name evidence="2" type="ORF">IMSHALPRED_005556</name>
</gene>
<dbReference type="Proteomes" id="UP000664534">
    <property type="component" value="Unassembled WGS sequence"/>
</dbReference>
<feature type="compositionally biased region" description="Basic and acidic residues" evidence="1">
    <location>
        <begin position="211"/>
        <end position="220"/>
    </location>
</feature>
<evidence type="ECO:0000313" key="3">
    <source>
        <dbReference type="Proteomes" id="UP000664534"/>
    </source>
</evidence>
<comment type="caution">
    <text evidence="2">The sequence shown here is derived from an EMBL/GenBank/DDBJ whole genome shotgun (WGS) entry which is preliminary data.</text>
</comment>
<evidence type="ECO:0000313" key="2">
    <source>
        <dbReference type="EMBL" id="CAF9907524.1"/>
    </source>
</evidence>
<protein>
    <submittedName>
        <fullName evidence="2">Uncharacterized protein</fullName>
    </submittedName>
</protein>
<accession>A0A8H3IBL5</accession>
<dbReference type="AlphaFoldDB" id="A0A8H3IBL5"/>
<dbReference type="OrthoDB" id="5307469at2759"/>
<sequence>MEGNFPSMNYSPKRSSPEASPNPPQASYPPMKRHQTFQLKFVSSKAQILTFDQPHPTHPIYNIETTSTSLWGHKPDLAISREIHNISEKVAEGRFEKYQAVSKIKYHESKKVEELRLENHQTQRIIGTIDGIPWGWWQPLQADNLLVEIVAPSNELIARFVYSNDHNFSDKVIKFDTVLGELQVDEQYASNQTLLDQVVCTTVTLIEREKRRQQKLRGEEGTAPATSLNAGITHAGDQEVDGPPPPYDDGAIR</sequence>
<evidence type="ECO:0000256" key="1">
    <source>
        <dbReference type="SAM" id="MobiDB-lite"/>
    </source>
</evidence>
<proteinExistence type="predicted"/>
<feature type="compositionally biased region" description="Polar residues" evidence="1">
    <location>
        <begin position="1"/>
        <end position="19"/>
    </location>
</feature>
<organism evidence="2 3">
    <name type="scientific">Imshaugia aleurites</name>
    <dbReference type="NCBI Taxonomy" id="172621"/>
    <lineage>
        <taxon>Eukaryota</taxon>
        <taxon>Fungi</taxon>
        <taxon>Dikarya</taxon>
        <taxon>Ascomycota</taxon>
        <taxon>Pezizomycotina</taxon>
        <taxon>Lecanoromycetes</taxon>
        <taxon>OSLEUM clade</taxon>
        <taxon>Lecanoromycetidae</taxon>
        <taxon>Lecanorales</taxon>
        <taxon>Lecanorineae</taxon>
        <taxon>Parmeliaceae</taxon>
        <taxon>Imshaugia</taxon>
    </lineage>
</organism>
<keyword evidence="3" id="KW-1185">Reference proteome</keyword>
<name>A0A8H3IBL5_9LECA</name>
<dbReference type="EMBL" id="CAJPDT010000003">
    <property type="protein sequence ID" value="CAF9907524.1"/>
    <property type="molecule type" value="Genomic_DNA"/>
</dbReference>
<feature type="region of interest" description="Disordered" evidence="1">
    <location>
        <begin position="211"/>
        <end position="253"/>
    </location>
</feature>